<dbReference type="PROSITE" id="PS51847">
    <property type="entry name" value="SMP"/>
    <property type="match status" value="1"/>
</dbReference>
<evidence type="ECO:0000256" key="3">
    <source>
        <dbReference type="ARBA" id="ARBA00022452"/>
    </source>
</evidence>
<keyword evidence="3 10" id="KW-1134">Transmembrane beta strand</keyword>
<comment type="subunit">
    <text evidence="10">Component of the ER-mitochondria encounter structure (ERMES) or MDM complex, composed of MMM1, MDM10, MDM12 and MDM34.</text>
</comment>
<dbReference type="Pfam" id="PF26545">
    <property type="entry name" value="Mdm34_N"/>
    <property type="match status" value="1"/>
</dbReference>
<dbReference type="AlphaFoldDB" id="K0KLX8"/>
<dbReference type="GO" id="GO:0015914">
    <property type="term" value="P:phospholipid transport"/>
    <property type="evidence" value="ECO:0007669"/>
    <property type="project" value="TreeGrafter"/>
</dbReference>
<organism evidence="13 14">
    <name type="scientific">Wickerhamomyces ciferrii (strain ATCC 14091 / BCRC 22168 / CBS 111 / JCM 3599 / NBRC 0793 / NRRL Y-1031 F-60-10)</name>
    <name type="common">Yeast</name>
    <name type="synonym">Pichia ciferrii</name>
    <dbReference type="NCBI Taxonomy" id="1206466"/>
    <lineage>
        <taxon>Eukaryota</taxon>
        <taxon>Fungi</taxon>
        <taxon>Dikarya</taxon>
        <taxon>Ascomycota</taxon>
        <taxon>Saccharomycotina</taxon>
        <taxon>Saccharomycetes</taxon>
        <taxon>Phaffomycetales</taxon>
        <taxon>Wickerhamomycetaceae</taxon>
        <taxon>Wickerhamomyces</taxon>
    </lineage>
</organism>
<feature type="domain" description="SMP-LTD" evidence="12">
    <location>
        <begin position="1"/>
        <end position="200"/>
    </location>
</feature>
<dbReference type="EMBL" id="CAIF01000038">
    <property type="protein sequence ID" value="CCH42128.1"/>
    <property type="molecule type" value="Genomic_DNA"/>
</dbReference>
<dbReference type="InterPro" id="IPR031468">
    <property type="entry name" value="SMP_LBD"/>
</dbReference>
<keyword evidence="14" id="KW-1185">Reference proteome</keyword>
<gene>
    <name evidence="10" type="primary">MDM34</name>
    <name evidence="13" type="ORF">BN7_1672</name>
</gene>
<dbReference type="GO" id="GO:0007005">
    <property type="term" value="P:mitochondrion organization"/>
    <property type="evidence" value="ECO:0007669"/>
    <property type="project" value="InterPro"/>
</dbReference>
<dbReference type="InterPro" id="IPR058825">
    <property type="entry name" value="MDM34_N"/>
</dbReference>
<evidence type="ECO:0000256" key="6">
    <source>
        <dbReference type="ARBA" id="ARBA00023055"/>
    </source>
</evidence>
<keyword evidence="8 10" id="KW-0496">Mitochondrion</keyword>
<evidence type="ECO:0000313" key="13">
    <source>
        <dbReference type="EMBL" id="CCH42128.1"/>
    </source>
</evidence>
<dbReference type="InParanoid" id="K0KLX8"/>
<evidence type="ECO:0000256" key="7">
    <source>
        <dbReference type="ARBA" id="ARBA00023121"/>
    </source>
</evidence>
<evidence type="ECO:0000256" key="9">
    <source>
        <dbReference type="ARBA" id="ARBA00023136"/>
    </source>
</evidence>
<keyword evidence="5 10" id="KW-1000">Mitochondrion outer membrane</keyword>
<dbReference type="PANTHER" id="PTHR28185:SF1">
    <property type="entry name" value="MITOCHONDRIAL DISTRIBUTION AND MORPHOLOGY PROTEIN 34"/>
    <property type="match status" value="1"/>
</dbReference>
<comment type="subcellular location">
    <subcellularLocation>
        <location evidence="1">Membrane</location>
    </subcellularLocation>
    <subcellularLocation>
        <location evidence="10">Mitochondrion outer membrane</location>
        <topology evidence="10">Multi-pass membrane protein</topology>
    </subcellularLocation>
    <text evidence="10">The ERMES/MDM complex localizes to a few discrete foci (around 10 per single cell), that represent mitochondria-endoplasmic reticulum junctions. These foci are often found next to mtDNA nucleoids.</text>
</comment>
<keyword evidence="6" id="KW-0445">Lipid transport</keyword>
<comment type="domain">
    <text evidence="10">Lacks alpha-helical transmembrane segments, suggesting that it resides in the membrane via beta-sheet conformations similar to those predicted for other outer membrane proteins and porin.</text>
</comment>
<dbReference type="InterPro" id="IPR027536">
    <property type="entry name" value="MDM34"/>
</dbReference>
<dbReference type="HOGENOM" id="CLU_043692_0_0_1"/>
<protein>
    <recommendedName>
        <fullName evidence="10">Mitochondrial distribution and morphology protein 34</fullName>
    </recommendedName>
</protein>
<evidence type="ECO:0000256" key="4">
    <source>
        <dbReference type="ARBA" id="ARBA00022692"/>
    </source>
</evidence>
<dbReference type="GO" id="GO:0008289">
    <property type="term" value="F:lipid binding"/>
    <property type="evidence" value="ECO:0007669"/>
    <property type="project" value="UniProtKB-KW"/>
</dbReference>
<evidence type="ECO:0000313" key="14">
    <source>
        <dbReference type="Proteomes" id="UP000009328"/>
    </source>
</evidence>
<evidence type="ECO:0000256" key="2">
    <source>
        <dbReference type="ARBA" id="ARBA00022448"/>
    </source>
</evidence>
<comment type="function">
    <text evidence="10">Component of the ERMES/MDM complex, which serves as a molecular tether to connect the endoplasmic reticulum (ER) and mitochondria. Components of this complex are involved in the control of mitochondrial shape and protein biogenesis, and function in nonvesicular lipid trafficking between the ER and mitochondria. MDM34 is required for the interaction of the ER-resident membrane protein MMM1 and the outer mitochondrial membrane-resident beta-barrel protein MDM10.</text>
</comment>
<dbReference type="GO" id="GO:1990456">
    <property type="term" value="P:mitochondrion-endoplasmic reticulum membrane tethering"/>
    <property type="evidence" value="ECO:0007669"/>
    <property type="project" value="TreeGrafter"/>
</dbReference>
<reference evidence="13 14" key="1">
    <citation type="journal article" date="2012" name="Eukaryot. Cell">
        <title>Draft genome sequence of Wickerhamomyces ciferrii NRRL Y-1031 F-60-10.</title>
        <authorList>
            <person name="Schneider J."/>
            <person name="Andrea H."/>
            <person name="Blom J."/>
            <person name="Jaenicke S."/>
            <person name="Ruckert C."/>
            <person name="Schorsch C."/>
            <person name="Szczepanowski R."/>
            <person name="Farwick M."/>
            <person name="Goesmann A."/>
            <person name="Puhler A."/>
            <person name="Schaffer S."/>
            <person name="Tauch A."/>
            <person name="Kohler T."/>
            <person name="Brinkrolf K."/>
        </authorList>
    </citation>
    <scope>NUCLEOTIDE SEQUENCE [LARGE SCALE GENOMIC DNA]</scope>
    <source>
        <strain evidence="14">ATCC 14091 / BCRC 22168 / CBS 111 / JCM 3599 / NBRC 0793 / NRRL Y-1031 F-60-10</strain>
    </source>
</reference>
<dbReference type="Proteomes" id="UP000009328">
    <property type="component" value="Unassembled WGS sequence"/>
</dbReference>
<keyword evidence="4 10" id="KW-0812">Transmembrane</keyword>
<evidence type="ECO:0000256" key="8">
    <source>
        <dbReference type="ARBA" id="ARBA00023128"/>
    </source>
</evidence>
<dbReference type="STRING" id="1206466.K0KLX8"/>
<dbReference type="GO" id="GO:0032865">
    <property type="term" value="C:ERMES complex"/>
    <property type="evidence" value="ECO:0007669"/>
    <property type="project" value="UniProtKB-UniRule"/>
</dbReference>
<evidence type="ECO:0000256" key="1">
    <source>
        <dbReference type="ARBA" id="ARBA00004370"/>
    </source>
</evidence>
<keyword evidence="9 10" id="KW-0472">Membrane</keyword>
<sequence>MSCNISWDSFEEGSFLAWSKELLYDALNSGKRPHILSSEIKIKELTFGKQSPSFEILEIGDLANDRFRGIFKLKYDGDANITLNTNIQANLLNIYERNSQEISQASSFALPNFKLASQPFSLPLNVTLSNIKLSGIIVVVFSKSKGLTLVFKNDPLENIKVSSTFDNVPVIERFLQKQIENQIRDLFRDILPSVLHKVSQKWTTNNIISQLHSKINEQNNDQLKNERISIFEINPSEPELSPTNMLKLSTLNTSRQSFRLSIPPLQDVIERPMLFKFEQKSKSSFGDNFAINTKNIPIELLINKSTNNDDYQINSTLTTISKIQSKYYSNEKNNNKLKRRSIKMNKKSKKSSSTTATNSVSMNTEDTLVEENSQSQHEITKDESSVKEIPSTPMENLYEKDPTHGFQYIEIPSAINLTNPILKRPPLTPVNTQTDSNSFPSSYPRSHSPRKSQSYLLNVGIGMNNYGFLDAPPPPYHY</sequence>
<feature type="region of interest" description="Disordered" evidence="11">
    <location>
        <begin position="426"/>
        <end position="451"/>
    </location>
</feature>
<feature type="compositionally biased region" description="Basic residues" evidence="11">
    <location>
        <begin position="335"/>
        <end position="350"/>
    </location>
</feature>
<dbReference type="PANTHER" id="PTHR28185">
    <property type="entry name" value="MITOCHONDRIAL DISTRIBUTION AND MORPHOLOGY PROTEIN 34"/>
    <property type="match status" value="1"/>
</dbReference>
<dbReference type="FunCoup" id="K0KLX8">
    <property type="interactions" value="66"/>
</dbReference>
<keyword evidence="7" id="KW-0446">Lipid-binding</keyword>
<comment type="caution">
    <text evidence="13">The sequence shown here is derived from an EMBL/GenBank/DDBJ whole genome shotgun (WGS) entry which is preliminary data.</text>
</comment>
<feature type="compositionally biased region" description="Polar residues" evidence="11">
    <location>
        <begin position="429"/>
        <end position="451"/>
    </location>
</feature>
<dbReference type="HAMAP" id="MF_03105">
    <property type="entry name" value="Mdm34"/>
    <property type="match status" value="1"/>
</dbReference>
<evidence type="ECO:0000256" key="10">
    <source>
        <dbReference type="HAMAP-Rule" id="MF_03105"/>
    </source>
</evidence>
<proteinExistence type="inferred from homology"/>
<evidence type="ECO:0000259" key="12">
    <source>
        <dbReference type="PROSITE" id="PS51847"/>
    </source>
</evidence>
<comment type="similarity">
    <text evidence="10">Belongs to the MDM34 family.</text>
</comment>
<evidence type="ECO:0000256" key="5">
    <source>
        <dbReference type="ARBA" id="ARBA00022787"/>
    </source>
</evidence>
<dbReference type="eggNOG" id="ENOG502QT3W">
    <property type="taxonomic scope" value="Eukaryota"/>
</dbReference>
<name>K0KLX8_WICCF</name>
<keyword evidence="2" id="KW-0813">Transport</keyword>
<feature type="region of interest" description="Disordered" evidence="11">
    <location>
        <begin position="330"/>
        <end position="388"/>
    </location>
</feature>
<accession>K0KLX8</accession>
<dbReference type="CDD" id="cd21673">
    <property type="entry name" value="SMP_Mdm34"/>
    <property type="match status" value="1"/>
</dbReference>
<feature type="compositionally biased region" description="Low complexity" evidence="11">
    <location>
        <begin position="351"/>
        <end position="364"/>
    </location>
</feature>
<evidence type="ECO:0000256" key="11">
    <source>
        <dbReference type="SAM" id="MobiDB-lite"/>
    </source>
</evidence>